<dbReference type="EMBL" id="CP075546">
    <property type="protein sequence ID" value="QVV90308.1"/>
    <property type="molecule type" value="Genomic_DNA"/>
</dbReference>
<dbReference type="RefSeq" id="WP_214421079.1">
    <property type="nucleotide sequence ID" value="NZ_CP075546.1"/>
</dbReference>
<evidence type="ECO:0000313" key="6">
    <source>
        <dbReference type="EMBL" id="QVV90308.1"/>
    </source>
</evidence>
<name>A0A8E7B355_9EURY</name>
<dbReference type="InterPro" id="IPR003439">
    <property type="entry name" value="ABC_transporter-like_ATP-bd"/>
</dbReference>
<feature type="domain" description="ABC transporter" evidence="5">
    <location>
        <begin position="2"/>
        <end position="231"/>
    </location>
</feature>
<dbReference type="InterPro" id="IPR017871">
    <property type="entry name" value="ABC_transporter-like_CS"/>
</dbReference>
<dbReference type="SMART" id="SM00382">
    <property type="entry name" value="AAA"/>
    <property type="match status" value="1"/>
</dbReference>
<dbReference type="KEGG" id="mrtj:KHC33_07455"/>
<comment type="similarity">
    <text evidence="1">Belongs to the ABC transporter superfamily.</text>
</comment>
<dbReference type="SUPFAM" id="SSF52540">
    <property type="entry name" value="P-loop containing nucleoside triphosphate hydrolases"/>
    <property type="match status" value="1"/>
</dbReference>
<dbReference type="Gene3D" id="3.40.50.300">
    <property type="entry name" value="P-loop containing nucleotide triphosphate hydrolases"/>
    <property type="match status" value="1"/>
</dbReference>
<evidence type="ECO:0000256" key="3">
    <source>
        <dbReference type="ARBA" id="ARBA00022741"/>
    </source>
</evidence>
<dbReference type="Pfam" id="PF00005">
    <property type="entry name" value="ABC_tran"/>
    <property type="match status" value="1"/>
</dbReference>
<dbReference type="Proteomes" id="UP000680656">
    <property type="component" value="Chromosome"/>
</dbReference>
<proteinExistence type="inferred from homology"/>
<keyword evidence="4 6" id="KW-0067">ATP-binding</keyword>
<dbReference type="InterPro" id="IPR027417">
    <property type="entry name" value="P-loop_NTPase"/>
</dbReference>
<dbReference type="PROSITE" id="PS50893">
    <property type="entry name" value="ABC_TRANSPORTER_2"/>
    <property type="match status" value="1"/>
</dbReference>
<sequence length="293" mass="32560">MIEASFLTKIYGDVAALSDVSFTCREGEIFGIIGHNGAGKTTLLKILSGLILPTSGSLDIGGMDLIRDPMLVRSQIGYLPEESRLYETMLVPDYLRFFGEIYGLDRVTIQARADLLLAQLSLQPDGKRIGNLSKGMKRKVAIARSLIHDPSILIYDEPGSGLDPMTTRFIIEYLKQLRMVGKTIILSAHNLAQVEEICDHVMILKRGKVVVFGTMPELREQFGSIRYEIWFIWPDGSIPDIDSEQSGNLWVSVAHSIEELNEITSSISSKGGTVERIESKYPSLEEILVKIGK</sequence>
<evidence type="ECO:0000256" key="2">
    <source>
        <dbReference type="ARBA" id="ARBA00022448"/>
    </source>
</evidence>
<dbReference type="PANTHER" id="PTHR42711:SF5">
    <property type="entry name" value="ABC TRANSPORTER ATP-BINDING PROTEIN NATA"/>
    <property type="match status" value="1"/>
</dbReference>
<evidence type="ECO:0000313" key="7">
    <source>
        <dbReference type="Proteomes" id="UP000680656"/>
    </source>
</evidence>
<dbReference type="PANTHER" id="PTHR42711">
    <property type="entry name" value="ABC TRANSPORTER ATP-BINDING PROTEIN"/>
    <property type="match status" value="1"/>
</dbReference>
<dbReference type="GO" id="GO:0005524">
    <property type="term" value="F:ATP binding"/>
    <property type="evidence" value="ECO:0007669"/>
    <property type="project" value="UniProtKB-KW"/>
</dbReference>
<evidence type="ECO:0000259" key="5">
    <source>
        <dbReference type="PROSITE" id="PS50893"/>
    </source>
</evidence>
<dbReference type="GeneID" id="65568167"/>
<keyword evidence="2" id="KW-0813">Transport</keyword>
<keyword evidence="3" id="KW-0547">Nucleotide-binding</keyword>
<dbReference type="InterPro" id="IPR050763">
    <property type="entry name" value="ABC_transporter_ATP-binding"/>
</dbReference>
<dbReference type="AlphaFoldDB" id="A0A8E7B355"/>
<keyword evidence="7" id="KW-1185">Reference proteome</keyword>
<protein>
    <submittedName>
        <fullName evidence="6">ABC transporter ATP-binding protein</fullName>
    </submittedName>
</protein>
<accession>A0A8E7B355</accession>
<dbReference type="PROSITE" id="PS00211">
    <property type="entry name" value="ABC_TRANSPORTER_1"/>
    <property type="match status" value="1"/>
</dbReference>
<dbReference type="GO" id="GO:0016887">
    <property type="term" value="F:ATP hydrolysis activity"/>
    <property type="evidence" value="ECO:0007669"/>
    <property type="project" value="InterPro"/>
</dbReference>
<reference evidence="6 7" key="1">
    <citation type="submission" date="2021-05" db="EMBL/GenBank/DDBJ databases">
        <title>A novel Methanospirillum isolate from a pyrite-forming mixed culture.</title>
        <authorList>
            <person name="Bunk B."/>
            <person name="Sproer C."/>
            <person name="Spring S."/>
            <person name="Pester M."/>
        </authorList>
    </citation>
    <scope>NUCLEOTIDE SEQUENCE [LARGE SCALE GENOMIC DNA]</scope>
    <source>
        <strain evidence="6 7">J.3.6.1-F.2.7.3</strain>
    </source>
</reference>
<gene>
    <name evidence="6" type="ORF">KHC33_07455</name>
</gene>
<dbReference type="CDD" id="cd03230">
    <property type="entry name" value="ABC_DR_subfamily_A"/>
    <property type="match status" value="1"/>
</dbReference>
<organism evidence="6 7">
    <name type="scientific">Methanospirillum purgamenti</name>
    <dbReference type="NCBI Taxonomy" id="2834276"/>
    <lineage>
        <taxon>Archaea</taxon>
        <taxon>Methanobacteriati</taxon>
        <taxon>Methanobacteriota</taxon>
        <taxon>Stenosarchaea group</taxon>
        <taxon>Methanomicrobia</taxon>
        <taxon>Methanomicrobiales</taxon>
        <taxon>Methanospirillaceae</taxon>
        <taxon>Methanospirillum</taxon>
    </lineage>
</organism>
<evidence type="ECO:0000256" key="4">
    <source>
        <dbReference type="ARBA" id="ARBA00022840"/>
    </source>
</evidence>
<evidence type="ECO:0000256" key="1">
    <source>
        <dbReference type="ARBA" id="ARBA00005417"/>
    </source>
</evidence>
<dbReference type="InterPro" id="IPR003593">
    <property type="entry name" value="AAA+_ATPase"/>
</dbReference>